<dbReference type="KEGG" id="sarm:DVA86_09540"/>
<reference evidence="3 4" key="1">
    <citation type="submission" date="2018-07" db="EMBL/GenBank/DDBJ databases">
        <title>Draft genome of the type strain Streptomyces armeniacus ATCC 15676.</title>
        <authorList>
            <person name="Labana P."/>
            <person name="Gosse J.T."/>
            <person name="Boddy C.N."/>
        </authorList>
    </citation>
    <scope>NUCLEOTIDE SEQUENCE [LARGE SCALE GENOMIC DNA]</scope>
    <source>
        <strain evidence="3 4">ATCC 15676</strain>
    </source>
</reference>
<gene>
    <name evidence="3" type="ORF">DVA86_09540</name>
</gene>
<dbReference type="EMBL" id="CP031320">
    <property type="protein sequence ID" value="AXK32857.1"/>
    <property type="molecule type" value="Genomic_DNA"/>
</dbReference>
<name>A0A345XMJ1_9ACTN</name>
<organism evidence="3 4">
    <name type="scientific">Streptomyces armeniacus</name>
    <dbReference type="NCBI Taxonomy" id="83291"/>
    <lineage>
        <taxon>Bacteria</taxon>
        <taxon>Bacillati</taxon>
        <taxon>Actinomycetota</taxon>
        <taxon>Actinomycetes</taxon>
        <taxon>Kitasatosporales</taxon>
        <taxon>Streptomycetaceae</taxon>
        <taxon>Streptomyces</taxon>
    </lineage>
</organism>
<sequence length="69" mass="7575">MKRIDRHRSESGTTVWRTSSYSGDQGDCVQVAGLAGVVAVRDSKNPHLGMLRFSPGAWDRLLAEVKGEM</sequence>
<feature type="compositionally biased region" description="Polar residues" evidence="1">
    <location>
        <begin position="11"/>
        <end position="20"/>
    </location>
</feature>
<dbReference type="Proteomes" id="UP000254425">
    <property type="component" value="Chromosome"/>
</dbReference>
<feature type="region of interest" description="Disordered" evidence="1">
    <location>
        <begin position="1"/>
        <end position="20"/>
    </location>
</feature>
<keyword evidence="4" id="KW-1185">Reference proteome</keyword>
<protein>
    <submittedName>
        <fullName evidence="3">DUF397 domain-containing protein</fullName>
    </submittedName>
</protein>
<dbReference type="InterPro" id="IPR007278">
    <property type="entry name" value="DUF397"/>
</dbReference>
<dbReference type="AlphaFoldDB" id="A0A345XMJ1"/>
<dbReference type="Pfam" id="PF04149">
    <property type="entry name" value="DUF397"/>
    <property type="match status" value="1"/>
</dbReference>
<evidence type="ECO:0000256" key="1">
    <source>
        <dbReference type="SAM" id="MobiDB-lite"/>
    </source>
</evidence>
<feature type="domain" description="DUF397" evidence="2">
    <location>
        <begin position="15"/>
        <end position="66"/>
    </location>
</feature>
<evidence type="ECO:0000313" key="3">
    <source>
        <dbReference type="EMBL" id="AXK32857.1"/>
    </source>
</evidence>
<accession>A0A345XMJ1</accession>
<proteinExistence type="predicted"/>
<evidence type="ECO:0000313" key="4">
    <source>
        <dbReference type="Proteomes" id="UP000254425"/>
    </source>
</evidence>
<evidence type="ECO:0000259" key="2">
    <source>
        <dbReference type="Pfam" id="PF04149"/>
    </source>
</evidence>
<dbReference type="RefSeq" id="WP_208877349.1">
    <property type="nucleotide sequence ID" value="NZ_CP031320.1"/>
</dbReference>